<sequence>MTSHDVAAAARSNGEAQARLDLGAVQEAGWKLSLKECRAVSALIPAMRWIAFLE</sequence>
<evidence type="ECO:0000313" key="2">
    <source>
        <dbReference type="Proteomes" id="UP000054563"/>
    </source>
</evidence>
<evidence type="ECO:0000313" key="1">
    <source>
        <dbReference type="EMBL" id="KMU84777.1"/>
    </source>
</evidence>
<gene>
    <name evidence="1" type="ORF">CIHG_02560</name>
</gene>
<protein>
    <submittedName>
        <fullName evidence="1">Uncharacterized protein</fullName>
    </submittedName>
</protein>
<name>A0A0J8RIV9_COCIT</name>
<dbReference type="Proteomes" id="UP000054563">
    <property type="component" value="Unassembled WGS sequence"/>
</dbReference>
<dbReference type="EMBL" id="DS016986">
    <property type="protein sequence ID" value="KMU84777.1"/>
    <property type="molecule type" value="Genomic_DNA"/>
</dbReference>
<organism evidence="1 2">
    <name type="scientific">Coccidioides immitis H538.4</name>
    <dbReference type="NCBI Taxonomy" id="396776"/>
    <lineage>
        <taxon>Eukaryota</taxon>
        <taxon>Fungi</taxon>
        <taxon>Dikarya</taxon>
        <taxon>Ascomycota</taxon>
        <taxon>Pezizomycotina</taxon>
        <taxon>Eurotiomycetes</taxon>
        <taxon>Eurotiomycetidae</taxon>
        <taxon>Onygenales</taxon>
        <taxon>Onygenaceae</taxon>
        <taxon>Coccidioides</taxon>
    </lineage>
</organism>
<accession>A0A0J8RIV9</accession>
<dbReference type="VEuPathDB" id="FungiDB:CIHG_02560"/>
<reference evidence="2" key="1">
    <citation type="journal article" date="2010" name="Genome Res.">
        <title>Population genomic sequencing of Coccidioides fungi reveals recent hybridization and transposon control.</title>
        <authorList>
            <person name="Neafsey D.E."/>
            <person name="Barker B.M."/>
            <person name="Sharpton T.J."/>
            <person name="Stajich J.E."/>
            <person name="Park D.J."/>
            <person name="Whiston E."/>
            <person name="Hung C.-Y."/>
            <person name="McMahan C."/>
            <person name="White J."/>
            <person name="Sykes S."/>
            <person name="Heiman D."/>
            <person name="Young S."/>
            <person name="Zeng Q."/>
            <person name="Abouelleil A."/>
            <person name="Aftuck L."/>
            <person name="Bessette D."/>
            <person name="Brown A."/>
            <person name="FitzGerald M."/>
            <person name="Lui A."/>
            <person name="Macdonald J.P."/>
            <person name="Priest M."/>
            <person name="Orbach M.J."/>
            <person name="Galgiani J.N."/>
            <person name="Kirkland T.N."/>
            <person name="Cole G.T."/>
            <person name="Birren B.W."/>
            <person name="Henn M.R."/>
            <person name="Taylor J.W."/>
            <person name="Rounsley S.D."/>
        </authorList>
    </citation>
    <scope>NUCLEOTIDE SEQUENCE [LARGE SCALE GENOMIC DNA]</scope>
    <source>
        <strain evidence="2">H538.4</strain>
    </source>
</reference>
<proteinExistence type="predicted"/>
<dbReference type="AlphaFoldDB" id="A0A0J8RIV9"/>